<dbReference type="EMBL" id="GL732563">
    <property type="protein sequence ID" value="EFX77282.1"/>
    <property type="molecule type" value="Genomic_DNA"/>
</dbReference>
<dbReference type="InParanoid" id="E9GT02"/>
<feature type="region of interest" description="Disordered" evidence="1">
    <location>
        <begin position="91"/>
        <end position="114"/>
    </location>
</feature>
<organism evidence="2 3">
    <name type="scientific">Daphnia pulex</name>
    <name type="common">Water flea</name>
    <dbReference type="NCBI Taxonomy" id="6669"/>
    <lineage>
        <taxon>Eukaryota</taxon>
        <taxon>Metazoa</taxon>
        <taxon>Ecdysozoa</taxon>
        <taxon>Arthropoda</taxon>
        <taxon>Crustacea</taxon>
        <taxon>Branchiopoda</taxon>
        <taxon>Diplostraca</taxon>
        <taxon>Cladocera</taxon>
        <taxon>Anomopoda</taxon>
        <taxon>Daphniidae</taxon>
        <taxon>Daphnia</taxon>
    </lineage>
</organism>
<dbReference type="PhylomeDB" id="E9GT02"/>
<sequence>MLKVLGFGRSPSYNFCCDVVHNWALYRKLGGVSLAGPGWDDNLGPTDITLNKMYRQRLMDPKLPQEFKCRMDVLTAYRSRMLSAVNLNLEGQPSASQSVGEPASGELKELKEEL</sequence>
<protein>
    <submittedName>
        <fullName evidence="2">Uncharacterized protein</fullName>
    </submittedName>
</protein>
<name>E9GT02_DAPPU</name>
<dbReference type="KEGG" id="dpx:DAPPUDRAFT_247854"/>
<dbReference type="AlphaFoldDB" id="E9GT02"/>
<evidence type="ECO:0000256" key="1">
    <source>
        <dbReference type="SAM" id="MobiDB-lite"/>
    </source>
</evidence>
<proteinExistence type="predicted"/>
<accession>E9GT02</accession>
<evidence type="ECO:0000313" key="2">
    <source>
        <dbReference type="EMBL" id="EFX77282.1"/>
    </source>
</evidence>
<keyword evidence="3" id="KW-1185">Reference proteome</keyword>
<dbReference type="Proteomes" id="UP000000305">
    <property type="component" value="Unassembled WGS sequence"/>
</dbReference>
<reference evidence="2 3" key="1">
    <citation type="journal article" date="2011" name="Science">
        <title>The ecoresponsive genome of Daphnia pulex.</title>
        <authorList>
            <person name="Colbourne J.K."/>
            <person name="Pfrender M.E."/>
            <person name="Gilbert D."/>
            <person name="Thomas W.K."/>
            <person name="Tucker A."/>
            <person name="Oakley T.H."/>
            <person name="Tokishita S."/>
            <person name="Aerts A."/>
            <person name="Arnold G.J."/>
            <person name="Basu M.K."/>
            <person name="Bauer D.J."/>
            <person name="Caceres C.E."/>
            <person name="Carmel L."/>
            <person name="Casola C."/>
            <person name="Choi J.H."/>
            <person name="Detter J.C."/>
            <person name="Dong Q."/>
            <person name="Dusheyko S."/>
            <person name="Eads B.D."/>
            <person name="Frohlich T."/>
            <person name="Geiler-Samerotte K.A."/>
            <person name="Gerlach D."/>
            <person name="Hatcher P."/>
            <person name="Jogdeo S."/>
            <person name="Krijgsveld J."/>
            <person name="Kriventseva E.V."/>
            <person name="Kultz D."/>
            <person name="Laforsch C."/>
            <person name="Lindquist E."/>
            <person name="Lopez J."/>
            <person name="Manak J.R."/>
            <person name="Muller J."/>
            <person name="Pangilinan J."/>
            <person name="Patwardhan R.P."/>
            <person name="Pitluck S."/>
            <person name="Pritham E.J."/>
            <person name="Rechtsteiner A."/>
            <person name="Rho M."/>
            <person name="Rogozin I.B."/>
            <person name="Sakarya O."/>
            <person name="Salamov A."/>
            <person name="Schaack S."/>
            <person name="Shapiro H."/>
            <person name="Shiga Y."/>
            <person name="Skalitzky C."/>
            <person name="Smith Z."/>
            <person name="Souvorov A."/>
            <person name="Sung W."/>
            <person name="Tang Z."/>
            <person name="Tsuchiya D."/>
            <person name="Tu H."/>
            <person name="Vos H."/>
            <person name="Wang M."/>
            <person name="Wolf Y.I."/>
            <person name="Yamagata H."/>
            <person name="Yamada T."/>
            <person name="Ye Y."/>
            <person name="Shaw J.R."/>
            <person name="Andrews J."/>
            <person name="Crease T.J."/>
            <person name="Tang H."/>
            <person name="Lucas S.M."/>
            <person name="Robertson H.M."/>
            <person name="Bork P."/>
            <person name="Koonin E.V."/>
            <person name="Zdobnov E.M."/>
            <person name="Grigoriev I.V."/>
            <person name="Lynch M."/>
            <person name="Boore J.L."/>
        </authorList>
    </citation>
    <scope>NUCLEOTIDE SEQUENCE [LARGE SCALE GENOMIC DNA]</scope>
</reference>
<gene>
    <name evidence="2" type="ORF">DAPPUDRAFT_247854</name>
</gene>
<dbReference type="HOGENOM" id="CLU_2123524_0_0_1"/>
<evidence type="ECO:0000313" key="3">
    <source>
        <dbReference type="Proteomes" id="UP000000305"/>
    </source>
</evidence>